<protein>
    <submittedName>
        <fullName evidence="1">Uncharacterized protein</fullName>
    </submittedName>
</protein>
<dbReference type="EMBL" id="DAAWEP010000001">
    <property type="protein sequence ID" value="HAF7509371.1"/>
    <property type="molecule type" value="Genomic_DNA"/>
</dbReference>
<dbReference type="AlphaFoldDB" id="A0A752MJF6"/>
<name>A0A752MJF6_SALHO</name>
<gene>
    <name evidence="1" type="ORF">GNA48_000018</name>
</gene>
<reference evidence="1" key="1">
    <citation type="journal article" date="2018" name="Genome Biol.">
        <title>SKESA: strategic k-mer extension for scrupulous assemblies.</title>
        <authorList>
            <person name="Souvorov A."/>
            <person name="Agarwala R."/>
            <person name="Lipman D.J."/>
        </authorList>
    </citation>
    <scope>NUCLEOTIDE SEQUENCE</scope>
    <source>
        <strain evidence="1">34-87</strain>
    </source>
</reference>
<sequence length="131" mass="15304">MNDAIFDKDSFKSKRGKFGVKLLPKQLKRTHNVSVRFNDEELLILDDKRYGYNRAEWLRMALLQNFPFAIPEINLEAWQSLSDISQKLNKLINHLDTKSSNSELTKTEIFAIKKQIKELRSCLTASEPFSR</sequence>
<evidence type="ECO:0000313" key="1">
    <source>
        <dbReference type="EMBL" id="HAF7509371.1"/>
    </source>
</evidence>
<proteinExistence type="predicted"/>
<reference evidence="1" key="2">
    <citation type="submission" date="2018-07" db="EMBL/GenBank/DDBJ databases">
        <authorList>
            <consortium name="NCBI Pathogen Detection Project"/>
        </authorList>
    </citation>
    <scope>NUCLEOTIDE SEQUENCE</scope>
    <source>
        <strain evidence="1">34-87</strain>
    </source>
</reference>
<comment type="caution">
    <text evidence="1">The sequence shown here is derived from an EMBL/GenBank/DDBJ whole genome shotgun (WGS) entry which is preliminary data.</text>
</comment>
<accession>A0A752MJF6</accession>
<organism evidence="1">
    <name type="scientific">Salmonella enterica subsp. houtenae serovar 21:z4,z23:-</name>
    <dbReference type="NCBI Taxonomy" id="1967606"/>
    <lineage>
        <taxon>Bacteria</taxon>
        <taxon>Pseudomonadati</taxon>
        <taxon>Pseudomonadota</taxon>
        <taxon>Gammaproteobacteria</taxon>
        <taxon>Enterobacterales</taxon>
        <taxon>Enterobacteriaceae</taxon>
        <taxon>Salmonella</taxon>
    </lineage>
</organism>